<evidence type="ECO:0000313" key="2">
    <source>
        <dbReference type="Proteomes" id="UP000619761"/>
    </source>
</evidence>
<comment type="caution">
    <text evidence="1">The sequence shown here is derived from an EMBL/GenBank/DDBJ whole genome shotgun (WGS) entry which is preliminary data.</text>
</comment>
<dbReference type="RefSeq" id="WP_189416001.1">
    <property type="nucleotide sequence ID" value="NZ_BMYZ01000001.1"/>
</dbReference>
<evidence type="ECO:0008006" key="3">
    <source>
        <dbReference type="Google" id="ProtNLM"/>
    </source>
</evidence>
<organism evidence="1 2">
    <name type="scientific">Cellvibrio zantedeschiae</name>
    <dbReference type="NCBI Taxonomy" id="1237077"/>
    <lineage>
        <taxon>Bacteria</taxon>
        <taxon>Pseudomonadati</taxon>
        <taxon>Pseudomonadota</taxon>
        <taxon>Gammaproteobacteria</taxon>
        <taxon>Cellvibrionales</taxon>
        <taxon>Cellvibrionaceae</taxon>
        <taxon>Cellvibrio</taxon>
    </lineage>
</organism>
<keyword evidence="2" id="KW-1185">Reference proteome</keyword>
<dbReference type="EMBL" id="BMYZ01000001">
    <property type="protein sequence ID" value="GGY65163.1"/>
    <property type="molecule type" value="Genomic_DNA"/>
</dbReference>
<protein>
    <recommendedName>
        <fullName evidence="3">RiboL-PSP-HEPN domain-containing protein</fullName>
    </recommendedName>
</protein>
<dbReference type="Proteomes" id="UP000619761">
    <property type="component" value="Unassembled WGS sequence"/>
</dbReference>
<name>A0ABQ3ASE7_9GAMM</name>
<evidence type="ECO:0000313" key="1">
    <source>
        <dbReference type="EMBL" id="GGY65163.1"/>
    </source>
</evidence>
<sequence>MPLVNDFYNNSKDIKFTYESLMINARKMLHKAKIATNIESALRIAKAMEKDAKTRSELFCVLLDYYEHIIDDVAIMSAFELFAKSKLLRKQYIIHDLESAKDQHKIRNVQKKQPIHIKSCLAKNYTIKETTLSTSVLLSPKYTVKYNLSDSCIKNLGFFNKTRNLLHMHEITTYGMHLEKLEAIIELKQAIENCSPFLSGPYKLNK</sequence>
<reference evidence="2" key="1">
    <citation type="journal article" date="2019" name="Int. J. Syst. Evol. Microbiol.">
        <title>The Global Catalogue of Microorganisms (GCM) 10K type strain sequencing project: providing services to taxonomists for standard genome sequencing and annotation.</title>
        <authorList>
            <consortium name="The Broad Institute Genomics Platform"/>
            <consortium name="The Broad Institute Genome Sequencing Center for Infectious Disease"/>
            <person name="Wu L."/>
            <person name="Ma J."/>
        </authorList>
    </citation>
    <scope>NUCLEOTIDE SEQUENCE [LARGE SCALE GENOMIC DNA]</scope>
    <source>
        <strain evidence="2">KCTC 32239</strain>
    </source>
</reference>
<gene>
    <name evidence="1" type="ORF">GCM10011613_06270</name>
</gene>
<proteinExistence type="predicted"/>
<accession>A0ABQ3ASE7</accession>